<dbReference type="Gene3D" id="1.10.287.110">
    <property type="entry name" value="DnaJ domain"/>
    <property type="match status" value="1"/>
</dbReference>
<sequence length="421" mass="48824">MYCADNGNDLQEWLNDLQFSFVKILEKITRRGLRVNQVFVQILLHSISNPALLGDKLDNENIVHLDYANVSSEIYPDPGTFVPPSLHYLLDNSFSDFEVNDYVAMLLYEEVENEPGHCDFAQFEAIYLLDVGETDKREVPAYKIFKFHRRRHLKSKDIVPTDNDAASSATMQSVDDTIKEVKKNCMSYLKITDETKRRLLIRRLRVKWHPDQNFGNEEYATKVFQFIENLIRDLKDGKLMDDEFNEKSRYRGEDLPKSPYFAQPPKYHQDNTRSHNTFTHGENREKVSIPRNARKWLRQATCDRDAAEAFIPHARPMQSFNWICYHCHQSAEKALKAMWYYMDANNVSQSHSLSAIAEGLPQELRDLAGDMGGIVGYHTRMRYPDQISGDDIPSTIYSQQDADQCLRIASDIISFVSEKVK</sequence>
<dbReference type="OrthoDB" id="10056691at2759"/>
<dbReference type="InterPro" id="IPR036869">
    <property type="entry name" value="J_dom_sf"/>
</dbReference>
<keyword evidence="4" id="KW-1185">Reference proteome</keyword>
<dbReference type="PANTHER" id="PTHR46919:SF2">
    <property type="entry name" value="SACSIN"/>
    <property type="match status" value="1"/>
</dbReference>
<protein>
    <recommendedName>
        <fullName evidence="2">HEPN domain-containing protein</fullName>
    </recommendedName>
</protein>
<feature type="region of interest" description="Disordered" evidence="1">
    <location>
        <begin position="261"/>
        <end position="285"/>
    </location>
</feature>
<dbReference type="Proteomes" id="UP000683360">
    <property type="component" value="Unassembled WGS sequence"/>
</dbReference>
<dbReference type="AlphaFoldDB" id="A0A8S3RCY4"/>
<dbReference type="EMBL" id="CAJPWZ010000972">
    <property type="protein sequence ID" value="CAG2204626.1"/>
    <property type="molecule type" value="Genomic_DNA"/>
</dbReference>
<accession>A0A8S3RCY4</accession>
<evidence type="ECO:0000313" key="4">
    <source>
        <dbReference type="Proteomes" id="UP000683360"/>
    </source>
</evidence>
<comment type="caution">
    <text evidence="3">The sequence shown here is derived from an EMBL/GenBank/DDBJ whole genome shotgun (WGS) entry which is preliminary data.</text>
</comment>
<proteinExistence type="predicted"/>
<dbReference type="PANTHER" id="PTHR46919">
    <property type="entry name" value="ZINC FINGER, C3HC4 TYPE (RING FINGER) FAMILY PROTEIN"/>
    <property type="match status" value="1"/>
</dbReference>
<name>A0A8S3RCY4_MYTED</name>
<dbReference type="PROSITE" id="PS50910">
    <property type="entry name" value="HEPN"/>
    <property type="match status" value="1"/>
</dbReference>
<dbReference type="SMART" id="SM00748">
    <property type="entry name" value="HEPN"/>
    <property type="match status" value="1"/>
</dbReference>
<gene>
    <name evidence="3" type="ORF">MEDL_19063</name>
</gene>
<dbReference type="Pfam" id="PF05168">
    <property type="entry name" value="HEPN"/>
    <property type="match status" value="1"/>
</dbReference>
<dbReference type="SUPFAM" id="SSF81593">
    <property type="entry name" value="Nucleotidyltransferase substrate binding subunit/domain"/>
    <property type="match status" value="1"/>
</dbReference>
<evidence type="ECO:0000256" key="1">
    <source>
        <dbReference type="SAM" id="MobiDB-lite"/>
    </source>
</evidence>
<organism evidence="3 4">
    <name type="scientific">Mytilus edulis</name>
    <name type="common">Blue mussel</name>
    <dbReference type="NCBI Taxonomy" id="6550"/>
    <lineage>
        <taxon>Eukaryota</taxon>
        <taxon>Metazoa</taxon>
        <taxon>Spiralia</taxon>
        <taxon>Lophotrochozoa</taxon>
        <taxon>Mollusca</taxon>
        <taxon>Bivalvia</taxon>
        <taxon>Autobranchia</taxon>
        <taxon>Pteriomorphia</taxon>
        <taxon>Mytilida</taxon>
        <taxon>Mytiloidea</taxon>
        <taxon>Mytilidae</taxon>
        <taxon>Mytilinae</taxon>
        <taxon>Mytilus</taxon>
    </lineage>
</organism>
<evidence type="ECO:0000313" key="3">
    <source>
        <dbReference type="EMBL" id="CAG2204626.1"/>
    </source>
</evidence>
<reference evidence="3" key="1">
    <citation type="submission" date="2021-03" db="EMBL/GenBank/DDBJ databases">
        <authorList>
            <person name="Bekaert M."/>
        </authorList>
    </citation>
    <scope>NUCLEOTIDE SEQUENCE</scope>
</reference>
<evidence type="ECO:0000259" key="2">
    <source>
        <dbReference type="PROSITE" id="PS50910"/>
    </source>
</evidence>
<dbReference type="InterPro" id="IPR007842">
    <property type="entry name" value="HEPN_dom"/>
</dbReference>
<feature type="domain" description="HEPN" evidence="2">
    <location>
        <begin position="301"/>
        <end position="412"/>
    </location>
</feature>
<dbReference type="Gene3D" id="1.20.120.330">
    <property type="entry name" value="Nucleotidyltransferases domain 2"/>
    <property type="match status" value="1"/>
</dbReference>